<dbReference type="EC" id="1.1.1.169" evidence="3 10"/>
<dbReference type="Pfam" id="PF02558">
    <property type="entry name" value="ApbA"/>
    <property type="match status" value="1"/>
</dbReference>
<evidence type="ECO:0000256" key="10">
    <source>
        <dbReference type="RuleBase" id="RU362068"/>
    </source>
</evidence>
<dbReference type="EMBL" id="SLWF01000045">
    <property type="protein sequence ID" value="TCN77659.1"/>
    <property type="molecule type" value="Genomic_DNA"/>
</dbReference>
<evidence type="ECO:0000256" key="1">
    <source>
        <dbReference type="ARBA" id="ARBA00004994"/>
    </source>
</evidence>
<comment type="function">
    <text evidence="10">Catalyzes the NADPH-dependent reduction of ketopantoate into pantoic acid.</text>
</comment>
<evidence type="ECO:0000256" key="9">
    <source>
        <dbReference type="ARBA" id="ARBA00048793"/>
    </source>
</evidence>
<dbReference type="AlphaFoldDB" id="A0A4R2F0Z0"/>
<comment type="similarity">
    <text evidence="2 10">Belongs to the ketopantoate reductase family.</text>
</comment>
<reference evidence="13 14" key="1">
    <citation type="submission" date="2019-03" db="EMBL/GenBank/DDBJ databases">
        <title>Freshwater and sediment microbial communities from various areas in North America, analyzing microbe dynamics in response to fracking.</title>
        <authorList>
            <person name="Lamendella R."/>
        </authorList>
    </citation>
    <scope>NUCLEOTIDE SEQUENCE [LARGE SCALE GENOMIC DNA]</scope>
    <source>
        <strain evidence="13 14">74A</strain>
    </source>
</reference>
<evidence type="ECO:0000256" key="8">
    <source>
        <dbReference type="ARBA" id="ARBA00032024"/>
    </source>
</evidence>
<dbReference type="InterPro" id="IPR013752">
    <property type="entry name" value="KPA_reductase"/>
</dbReference>
<protein>
    <recommendedName>
        <fullName evidence="4 10">2-dehydropantoate 2-reductase</fullName>
        <ecNumber evidence="3 10">1.1.1.169</ecNumber>
    </recommendedName>
    <alternativeName>
        <fullName evidence="8 10">Ketopantoate reductase</fullName>
    </alternativeName>
</protein>
<feature type="domain" description="Ketopantoate reductase C-terminal" evidence="12">
    <location>
        <begin position="176"/>
        <end position="298"/>
    </location>
</feature>
<dbReference type="PANTHER" id="PTHR43765">
    <property type="entry name" value="2-DEHYDROPANTOATE 2-REDUCTASE-RELATED"/>
    <property type="match status" value="1"/>
</dbReference>
<dbReference type="InterPro" id="IPR013328">
    <property type="entry name" value="6PGD_dom2"/>
</dbReference>
<dbReference type="GO" id="GO:0005737">
    <property type="term" value="C:cytoplasm"/>
    <property type="evidence" value="ECO:0007669"/>
    <property type="project" value="TreeGrafter"/>
</dbReference>
<dbReference type="InterPro" id="IPR003710">
    <property type="entry name" value="ApbA"/>
</dbReference>
<dbReference type="InterPro" id="IPR008927">
    <property type="entry name" value="6-PGluconate_DH-like_C_sf"/>
</dbReference>
<keyword evidence="14" id="KW-1185">Reference proteome</keyword>
<gene>
    <name evidence="13" type="ORF">EDC91_1456</name>
</gene>
<dbReference type="GO" id="GO:0050661">
    <property type="term" value="F:NADP binding"/>
    <property type="evidence" value="ECO:0007669"/>
    <property type="project" value="TreeGrafter"/>
</dbReference>
<organism evidence="13 14">
    <name type="scientific">Shewanella fodinae</name>
    <dbReference type="NCBI Taxonomy" id="552357"/>
    <lineage>
        <taxon>Bacteria</taxon>
        <taxon>Pseudomonadati</taxon>
        <taxon>Pseudomonadota</taxon>
        <taxon>Gammaproteobacteria</taxon>
        <taxon>Alteromonadales</taxon>
        <taxon>Shewanellaceae</taxon>
        <taxon>Shewanella</taxon>
    </lineage>
</organism>
<keyword evidence="7 10" id="KW-0560">Oxidoreductase</keyword>
<comment type="caution">
    <text evidence="13">The sequence shown here is derived from an EMBL/GenBank/DDBJ whole genome shotgun (WGS) entry which is preliminary data.</text>
</comment>
<evidence type="ECO:0000256" key="7">
    <source>
        <dbReference type="ARBA" id="ARBA00023002"/>
    </source>
</evidence>
<dbReference type="SUPFAM" id="SSF51735">
    <property type="entry name" value="NAD(P)-binding Rossmann-fold domains"/>
    <property type="match status" value="1"/>
</dbReference>
<dbReference type="Gene3D" id="3.40.50.720">
    <property type="entry name" value="NAD(P)-binding Rossmann-like Domain"/>
    <property type="match status" value="1"/>
</dbReference>
<dbReference type="SUPFAM" id="SSF48179">
    <property type="entry name" value="6-phosphogluconate dehydrogenase C-terminal domain-like"/>
    <property type="match status" value="1"/>
</dbReference>
<evidence type="ECO:0000313" key="14">
    <source>
        <dbReference type="Proteomes" id="UP000294832"/>
    </source>
</evidence>
<dbReference type="OrthoDB" id="6530772at2"/>
<feature type="domain" description="Ketopantoate reductase N-terminal" evidence="11">
    <location>
        <begin position="3"/>
        <end position="152"/>
    </location>
</feature>
<dbReference type="InterPro" id="IPR036291">
    <property type="entry name" value="NAD(P)-bd_dom_sf"/>
</dbReference>
<evidence type="ECO:0000259" key="12">
    <source>
        <dbReference type="Pfam" id="PF08546"/>
    </source>
</evidence>
<proteinExistence type="inferred from homology"/>
<dbReference type="UniPathway" id="UPA00028">
    <property type="reaction ID" value="UER00004"/>
</dbReference>
<dbReference type="InterPro" id="IPR050838">
    <property type="entry name" value="Ketopantoate_reductase"/>
</dbReference>
<sequence length="307" mass="33370">MTIAILGAGAIGQLLAHQLASSGCQPLLIVRPDKCCQPLQKFTLETRDGSYCRMFPCLAIDAAAAEFSNINLLIVTLKAYQVVNTLSALLPKLSQHCQLLLLHNGLGPHRQLIPLLAGRGLSLGTTSQGALRIGERQIRHTGSGITQLGDIAGPAMPQKLQSQLLQAIPDSEWCDDIMPALWGKLAVNAAINPLTAIDNIPNGALAEKHYQQQIQAVIAELVKIAKFEGLSLDNDALLQRVNQVISLTATNYSSMQQDIQHQRLTEIDAINGYLLQLAQQHDVELPVNQSLVAQVKRLQTQLIRCSH</sequence>
<keyword evidence="6 10" id="KW-0521">NADP</keyword>
<evidence type="ECO:0000256" key="2">
    <source>
        <dbReference type="ARBA" id="ARBA00007870"/>
    </source>
</evidence>
<dbReference type="NCBIfam" id="TIGR00745">
    <property type="entry name" value="apbA_panE"/>
    <property type="match status" value="1"/>
</dbReference>
<dbReference type="FunFam" id="1.10.1040.10:FF:000017">
    <property type="entry name" value="2-dehydropantoate 2-reductase"/>
    <property type="match status" value="1"/>
</dbReference>
<evidence type="ECO:0000256" key="6">
    <source>
        <dbReference type="ARBA" id="ARBA00022857"/>
    </source>
</evidence>
<comment type="pathway">
    <text evidence="1 10">Cofactor biosynthesis; (R)-pantothenate biosynthesis; (R)-pantoate from 3-methyl-2-oxobutanoate: step 2/2.</text>
</comment>
<keyword evidence="5 10" id="KW-0566">Pantothenate biosynthesis</keyword>
<evidence type="ECO:0000256" key="5">
    <source>
        <dbReference type="ARBA" id="ARBA00022655"/>
    </source>
</evidence>
<dbReference type="GO" id="GO:0015940">
    <property type="term" value="P:pantothenate biosynthetic process"/>
    <property type="evidence" value="ECO:0007669"/>
    <property type="project" value="UniProtKB-UniPathway"/>
</dbReference>
<evidence type="ECO:0000313" key="13">
    <source>
        <dbReference type="EMBL" id="TCN77659.1"/>
    </source>
</evidence>
<dbReference type="Proteomes" id="UP000294832">
    <property type="component" value="Unassembled WGS sequence"/>
</dbReference>
<evidence type="ECO:0000256" key="4">
    <source>
        <dbReference type="ARBA" id="ARBA00019465"/>
    </source>
</evidence>
<dbReference type="GO" id="GO:0008677">
    <property type="term" value="F:2-dehydropantoate 2-reductase activity"/>
    <property type="evidence" value="ECO:0007669"/>
    <property type="project" value="UniProtKB-EC"/>
</dbReference>
<name>A0A4R2F0Z0_9GAMM</name>
<dbReference type="Pfam" id="PF08546">
    <property type="entry name" value="ApbA_C"/>
    <property type="match status" value="1"/>
</dbReference>
<evidence type="ECO:0000259" key="11">
    <source>
        <dbReference type="Pfam" id="PF02558"/>
    </source>
</evidence>
<comment type="catalytic activity">
    <reaction evidence="9 10">
        <text>(R)-pantoate + NADP(+) = 2-dehydropantoate + NADPH + H(+)</text>
        <dbReference type="Rhea" id="RHEA:16233"/>
        <dbReference type="ChEBI" id="CHEBI:11561"/>
        <dbReference type="ChEBI" id="CHEBI:15378"/>
        <dbReference type="ChEBI" id="CHEBI:15980"/>
        <dbReference type="ChEBI" id="CHEBI:57783"/>
        <dbReference type="ChEBI" id="CHEBI:58349"/>
        <dbReference type="EC" id="1.1.1.169"/>
    </reaction>
</comment>
<dbReference type="PANTHER" id="PTHR43765:SF2">
    <property type="entry name" value="2-DEHYDROPANTOATE 2-REDUCTASE"/>
    <property type="match status" value="1"/>
</dbReference>
<dbReference type="RefSeq" id="WP_133040522.1">
    <property type="nucleotide sequence ID" value="NZ_SLWF01000045.1"/>
</dbReference>
<dbReference type="Gene3D" id="1.10.1040.10">
    <property type="entry name" value="N-(1-d-carboxylethyl)-l-norvaline Dehydrogenase, domain 2"/>
    <property type="match status" value="1"/>
</dbReference>
<evidence type="ECO:0000256" key="3">
    <source>
        <dbReference type="ARBA" id="ARBA00013014"/>
    </source>
</evidence>
<dbReference type="InterPro" id="IPR013332">
    <property type="entry name" value="KPR_N"/>
</dbReference>
<accession>A0A4R2F0Z0</accession>